<proteinExistence type="predicted"/>
<sequence>MKVTDQTVIVAADGGGTGCRAAAGTLDNGIMAQASGGPGNVHSNFDDAISNLTSAIDAALAQAGLGDTPLDQITAHFGVAGAHSEVEMAAVAAALPYGRSSATGDRATSVRGVLGEADGYVVALGTGTIVARQKALEMRTVGGWGFDLSDQASGAWLGHRLLQEVILAEDGMRPHTDLSRRVLEAKGGLIEIVHFSAAATPGEYAVFARDVITTAKDGDPLAQSLMREGAAYLEHGLNTLGFQTGDLLSLAGGVGPHYAEFLPDRMTRNLKAPRGTALEGAFAIASHAARSVGK</sequence>
<gene>
    <name evidence="2" type="ORF">GV827_16575</name>
</gene>
<dbReference type="SUPFAM" id="SSF53067">
    <property type="entry name" value="Actin-like ATPase domain"/>
    <property type="match status" value="2"/>
</dbReference>
<dbReference type="Pfam" id="PF01869">
    <property type="entry name" value="BcrAD_BadFG"/>
    <property type="match status" value="1"/>
</dbReference>
<evidence type="ECO:0000313" key="2">
    <source>
        <dbReference type="EMBL" id="NEK24007.1"/>
    </source>
</evidence>
<dbReference type="CDD" id="cd24082">
    <property type="entry name" value="ASKHA_NBD_GspK-like"/>
    <property type="match status" value="1"/>
</dbReference>
<dbReference type="Proteomes" id="UP000468591">
    <property type="component" value="Unassembled WGS sequence"/>
</dbReference>
<keyword evidence="3" id="KW-1185">Reference proteome</keyword>
<comment type="caution">
    <text evidence="2">The sequence shown here is derived from an EMBL/GenBank/DDBJ whole genome shotgun (WGS) entry which is preliminary data.</text>
</comment>
<dbReference type="EMBL" id="JAABNT010000011">
    <property type="protein sequence ID" value="NEK24007.1"/>
    <property type="molecule type" value="Genomic_DNA"/>
</dbReference>
<organism evidence="2 3">
    <name type="scientific">Sulfitobacter sediminilitoris</name>
    <dbReference type="NCBI Taxonomy" id="2698830"/>
    <lineage>
        <taxon>Bacteria</taxon>
        <taxon>Pseudomonadati</taxon>
        <taxon>Pseudomonadota</taxon>
        <taxon>Alphaproteobacteria</taxon>
        <taxon>Rhodobacterales</taxon>
        <taxon>Roseobacteraceae</taxon>
        <taxon>Sulfitobacter</taxon>
    </lineage>
</organism>
<dbReference type="InterPro" id="IPR052519">
    <property type="entry name" value="Euk-type_GlcNAc_Kinase"/>
</dbReference>
<dbReference type="AlphaFoldDB" id="A0A6P0CDP1"/>
<evidence type="ECO:0000313" key="3">
    <source>
        <dbReference type="Proteomes" id="UP000468591"/>
    </source>
</evidence>
<dbReference type="InterPro" id="IPR002731">
    <property type="entry name" value="ATPase_BadF"/>
</dbReference>
<feature type="domain" description="ATPase BadF/BadG/BcrA/BcrD type" evidence="1">
    <location>
        <begin position="13"/>
        <end position="254"/>
    </location>
</feature>
<reference evidence="2 3" key="1">
    <citation type="submission" date="2020-01" db="EMBL/GenBank/DDBJ databases">
        <title>Sulfitobacter sediminilitoris sp. nov., isolated from a tidal flat.</title>
        <authorList>
            <person name="Park S."/>
            <person name="Yoon J.-H."/>
        </authorList>
    </citation>
    <scope>NUCLEOTIDE SEQUENCE [LARGE SCALE GENOMIC DNA]</scope>
    <source>
        <strain evidence="2 3">JBTF-M27</strain>
    </source>
</reference>
<evidence type="ECO:0000259" key="1">
    <source>
        <dbReference type="Pfam" id="PF01869"/>
    </source>
</evidence>
<dbReference type="Gene3D" id="3.30.420.40">
    <property type="match status" value="2"/>
</dbReference>
<dbReference type="RefSeq" id="WP_164354930.1">
    <property type="nucleotide sequence ID" value="NZ_JAABNT010000011.1"/>
</dbReference>
<dbReference type="PANTHER" id="PTHR43190:SF3">
    <property type="entry name" value="N-ACETYL-D-GLUCOSAMINE KINASE"/>
    <property type="match status" value="1"/>
</dbReference>
<dbReference type="PANTHER" id="PTHR43190">
    <property type="entry name" value="N-ACETYL-D-GLUCOSAMINE KINASE"/>
    <property type="match status" value="1"/>
</dbReference>
<dbReference type="InterPro" id="IPR043129">
    <property type="entry name" value="ATPase_NBD"/>
</dbReference>
<protein>
    <submittedName>
        <fullName evidence="2">ATPase</fullName>
    </submittedName>
</protein>
<name>A0A6P0CDP1_9RHOB</name>
<accession>A0A6P0CDP1</accession>